<feature type="non-terminal residue" evidence="1">
    <location>
        <position position="73"/>
    </location>
</feature>
<dbReference type="SUPFAM" id="SSF55326">
    <property type="entry name" value="PurM N-terminal domain-like"/>
    <property type="match status" value="1"/>
</dbReference>
<protein>
    <submittedName>
        <fullName evidence="1">Uncharacterized protein</fullName>
    </submittedName>
</protein>
<comment type="caution">
    <text evidence="1">The sequence shown here is derived from an EMBL/GenBank/DDBJ whole genome shotgun (WGS) entry which is preliminary data.</text>
</comment>
<organism evidence="1">
    <name type="scientific">marine sediment metagenome</name>
    <dbReference type="NCBI Taxonomy" id="412755"/>
    <lineage>
        <taxon>unclassified sequences</taxon>
        <taxon>metagenomes</taxon>
        <taxon>ecological metagenomes</taxon>
    </lineage>
</organism>
<dbReference type="InterPro" id="IPR036921">
    <property type="entry name" value="PurM-like_N_sf"/>
</dbReference>
<name>X1IEC1_9ZZZZ</name>
<dbReference type="AlphaFoldDB" id="X1IEC1"/>
<dbReference type="Gene3D" id="3.30.1330.10">
    <property type="entry name" value="PurM-like, N-terminal domain"/>
    <property type="match status" value="1"/>
</dbReference>
<feature type="non-terminal residue" evidence="1">
    <location>
        <position position="1"/>
    </location>
</feature>
<dbReference type="PANTHER" id="PTHR43555">
    <property type="entry name" value="PHOSPHORIBOSYLFORMYLGLYCINAMIDINE SYNTHASE SUBUNIT PURL"/>
    <property type="match status" value="1"/>
</dbReference>
<gene>
    <name evidence="1" type="ORF">S03H2_26920</name>
</gene>
<sequence>PQYTMPARKPAYLDEARPLDINALPEPKNYNATLLQLLARPNIAHKGFVFEQYDSTVRTNTVVGPGADAAVIR</sequence>
<reference evidence="1" key="1">
    <citation type="journal article" date="2014" name="Front. Microbiol.">
        <title>High frequency of phylogenetically diverse reductive dehalogenase-homologous genes in deep subseafloor sedimentary metagenomes.</title>
        <authorList>
            <person name="Kawai M."/>
            <person name="Futagami T."/>
            <person name="Toyoda A."/>
            <person name="Takaki Y."/>
            <person name="Nishi S."/>
            <person name="Hori S."/>
            <person name="Arai W."/>
            <person name="Tsubouchi T."/>
            <person name="Morono Y."/>
            <person name="Uchiyama I."/>
            <person name="Ito T."/>
            <person name="Fujiyama A."/>
            <person name="Inagaki F."/>
            <person name="Takami H."/>
        </authorList>
    </citation>
    <scope>NUCLEOTIDE SEQUENCE</scope>
    <source>
        <strain evidence="1">Expedition CK06-06</strain>
    </source>
</reference>
<proteinExistence type="predicted"/>
<dbReference type="InterPro" id="IPR010074">
    <property type="entry name" value="PRibForGlyAmidine_synth_PurL"/>
</dbReference>
<dbReference type="GO" id="GO:0006189">
    <property type="term" value="P:'de novo' IMP biosynthetic process"/>
    <property type="evidence" value="ECO:0007669"/>
    <property type="project" value="InterPro"/>
</dbReference>
<dbReference type="GO" id="GO:0004642">
    <property type="term" value="F:phosphoribosylformylglycinamidine synthase activity"/>
    <property type="evidence" value="ECO:0007669"/>
    <property type="project" value="InterPro"/>
</dbReference>
<dbReference type="PANTHER" id="PTHR43555:SF1">
    <property type="entry name" value="PHOSPHORIBOSYLFORMYLGLYCINAMIDINE SYNTHASE SUBUNIT PURL"/>
    <property type="match status" value="1"/>
</dbReference>
<accession>X1IEC1</accession>
<dbReference type="EMBL" id="BARU01015844">
    <property type="protein sequence ID" value="GAH55933.1"/>
    <property type="molecule type" value="Genomic_DNA"/>
</dbReference>
<evidence type="ECO:0000313" key="1">
    <source>
        <dbReference type="EMBL" id="GAH55933.1"/>
    </source>
</evidence>